<evidence type="ECO:0000256" key="2">
    <source>
        <dbReference type="ARBA" id="ARBA00023157"/>
    </source>
</evidence>
<dbReference type="EMBL" id="JAGDFM010000025">
    <property type="protein sequence ID" value="KAG7390979.1"/>
    <property type="molecule type" value="Genomic_DNA"/>
</dbReference>
<comment type="caution">
    <text evidence="6">The sequence shown here is derived from an EMBL/GenBank/DDBJ whole genome shotgun (WGS) entry which is preliminary data.</text>
</comment>
<sequence>MKLSVTLAALFAAFAATNVHGYMNPITIKGYKMFDTKTGEPFAVKGIDYYPRPNAGTLNENNIDFFTDDFYNVWKDDIDLLAATGANAVRLYAVDPSKSHDRFMCALRAKGMYALIDLAASCTNCAISKDAYPTCYHPDLKSRGEYIIKTFAKYDNVLAFSAGNEVNNEVPTDASINAPCQKKFIRDLRAFIGACKTIRKVPVGVVAADPNAAKNNRELSAKYYNCRTDANDKYENAEWYGLNAYQYCDNSVTELKDAAGFKKLQSDFLSYGMTIPVMLTEFGCPNPSFPTLSGYEAQRPWRQAGWLFSSDFRKVFSGGFAFEYSTEKVNVAAAFPFKSYDAGNYGLGYFSPENCNHNGTACSYVTMPNYDSLATQYNAVNISGESSMSSFTSDRTTFPTCPTGFPKLADIKWAADDLASLACPTDVQAYTCPGQTSSGTWVSDSGSGTSGSDSGSSSGSSSISTTASKSGATRQFSLAASAVSVTLLSAIWSALF</sequence>
<keyword evidence="3" id="KW-0325">Glycoprotein</keyword>
<proteinExistence type="predicted"/>
<dbReference type="Pfam" id="PF03198">
    <property type="entry name" value="Glyco_hydro_72"/>
    <property type="match status" value="1"/>
</dbReference>
<evidence type="ECO:0000256" key="1">
    <source>
        <dbReference type="ARBA" id="ARBA00022729"/>
    </source>
</evidence>
<name>A0A8T1WH59_9STRA</name>
<dbReference type="InterPro" id="IPR004886">
    <property type="entry name" value="Glucanosyltransferase"/>
</dbReference>
<dbReference type="FunFam" id="3.20.20.80:FF:000086">
    <property type="entry name" value="1,3-beta-glucanosyltransferase"/>
    <property type="match status" value="1"/>
</dbReference>
<dbReference type="GO" id="GO:0034411">
    <property type="term" value="P:cell wall (1-&gt;3)-beta-D-glucan biosynthetic process"/>
    <property type="evidence" value="ECO:0007669"/>
    <property type="project" value="TreeGrafter"/>
</dbReference>
<dbReference type="PANTHER" id="PTHR31468:SF2">
    <property type="entry name" value="1,3-BETA-GLUCANOSYLTRANSFERASE GAS1"/>
    <property type="match status" value="1"/>
</dbReference>
<dbReference type="OrthoDB" id="421038at2759"/>
<evidence type="ECO:0000256" key="4">
    <source>
        <dbReference type="SAM" id="MobiDB-lite"/>
    </source>
</evidence>
<dbReference type="AlphaFoldDB" id="A0A8T1WH59"/>
<evidence type="ECO:0000256" key="3">
    <source>
        <dbReference type="ARBA" id="ARBA00023180"/>
    </source>
</evidence>
<feature type="region of interest" description="Disordered" evidence="4">
    <location>
        <begin position="437"/>
        <end position="467"/>
    </location>
</feature>
<dbReference type="GO" id="GO:0042124">
    <property type="term" value="F:1,3-beta-glucanosyltransferase activity"/>
    <property type="evidence" value="ECO:0007669"/>
    <property type="project" value="TreeGrafter"/>
</dbReference>
<dbReference type="Proteomes" id="UP000694044">
    <property type="component" value="Unassembled WGS sequence"/>
</dbReference>
<feature type="chain" id="PRO_5035719199" description="Glycoside hydrolase" evidence="5">
    <location>
        <begin position="22"/>
        <end position="496"/>
    </location>
</feature>
<gene>
    <name evidence="6" type="ORF">PHYPSEUDO_006114</name>
</gene>
<feature type="signal peptide" evidence="5">
    <location>
        <begin position="1"/>
        <end position="21"/>
    </location>
</feature>
<accession>A0A8T1WH59</accession>
<reference evidence="6" key="1">
    <citation type="submission" date="2021-02" db="EMBL/GenBank/DDBJ databases">
        <authorList>
            <person name="Palmer J.M."/>
        </authorList>
    </citation>
    <scope>NUCLEOTIDE SEQUENCE</scope>
    <source>
        <strain evidence="6">SCRP734</strain>
    </source>
</reference>
<evidence type="ECO:0000256" key="5">
    <source>
        <dbReference type="SAM" id="SignalP"/>
    </source>
</evidence>
<keyword evidence="2" id="KW-1015">Disulfide bond</keyword>
<evidence type="ECO:0000313" key="6">
    <source>
        <dbReference type="EMBL" id="KAG7390979.1"/>
    </source>
</evidence>
<evidence type="ECO:0000313" key="7">
    <source>
        <dbReference type="Proteomes" id="UP000694044"/>
    </source>
</evidence>
<protein>
    <recommendedName>
        <fullName evidence="8">Glycoside hydrolase</fullName>
    </recommendedName>
</protein>
<keyword evidence="7" id="KW-1185">Reference proteome</keyword>
<organism evidence="6 7">
    <name type="scientific">Phytophthora pseudosyringae</name>
    <dbReference type="NCBI Taxonomy" id="221518"/>
    <lineage>
        <taxon>Eukaryota</taxon>
        <taxon>Sar</taxon>
        <taxon>Stramenopiles</taxon>
        <taxon>Oomycota</taxon>
        <taxon>Peronosporomycetes</taxon>
        <taxon>Peronosporales</taxon>
        <taxon>Peronosporaceae</taxon>
        <taxon>Phytophthora</taxon>
    </lineage>
</organism>
<evidence type="ECO:0008006" key="8">
    <source>
        <dbReference type="Google" id="ProtNLM"/>
    </source>
</evidence>
<dbReference type="GO" id="GO:0005886">
    <property type="term" value="C:plasma membrane"/>
    <property type="evidence" value="ECO:0007669"/>
    <property type="project" value="TreeGrafter"/>
</dbReference>
<keyword evidence="1 5" id="KW-0732">Signal</keyword>
<dbReference type="PANTHER" id="PTHR31468">
    <property type="entry name" value="1,3-BETA-GLUCANOSYLTRANSFERASE GAS1"/>
    <property type="match status" value="1"/>
</dbReference>